<gene>
    <name evidence="2" type="ORF">S06H3_02441</name>
</gene>
<dbReference type="CDD" id="cd03801">
    <property type="entry name" value="GT4_PimA-like"/>
    <property type="match status" value="1"/>
</dbReference>
<proteinExistence type="predicted"/>
<feature type="domain" description="Glycosyl transferase family 1" evidence="1">
    <location>
        <begin position="56"/>
        <end position="206"/>
    </location>
</feature>
<protein>
    <recommendedName>
        <fullName evidence="1">Glycosyl transferase family 1 domain-containing protein</fullName>
    </recommendedName>
</protein>
<dbReference type="InterPro" id="IPR001296">
    <property type="entry name" value="Glyco_trans_1"/>
</dbReference>
<evidence type="ECO:0000313" key="2">
    <source>
        <dbReference type="EMBL" id="GAI01547.1"/>
    </source>
</evidence>
<dbReference type="AlphaFoldDB" id="X1K3H3"/>
<evidence type="ECO:0000259" key="1">
    <source>
        <dbReference type="Pfam" id="PF00534"/>
    </source>
</evidence>
<name>X1K3H3_9ZZZZ</name>
<dbReference type="PANTHER" id="PTHR12526">
    <property type="entry name" value="GLYCOSYLTRANSFERASE"/>
    <property type="match status" value="1"/>
</dbReference>
<dbReference type="SUPFAM" id="SSF53756">
    <property type="entry name" value="UDP-Glycosyltransferase/glycogen phosphorylase"/>
    <property type="match status" value="1"/>
</dbReference>
<comment type="caution">
    <text evidence="2">The sequence shown here is derived from an EMBL/GenBank/DDBJ whole genome shotgun (WGS) entry which is preliminary data.</text>
</comment>
<organism evidence="2">
    <name type="scientific">marine sediment metagenome</name>
    <dbReference type="NCBI Taxonomy" id="412755"/>
    <lineage>
        <taxon>unclassified sequences</taxon>
        <taxon>metagenomes</taxon>
        <taxon>ecological metagenomes</taxon>
    </lineage>
</organism>
<dbReference type="GO" id="GO:0016757">
    <property type="term" value="F:glycosyltransferase activity"/>
    <property type="evidence" value="ECO:0007669"/>
    <property type="project" value="InterPro"/>
</dbReference>
<accession>X1K3H3</accession>
<dbReference type="Pfam" id="PF00534">
    <property type="entry name" value="Glycos_transf_1"/>
    <property type="match status" value="1"/>
</dbReference>
<dbReference type="PANTHER" id="PTHR12526:SF634">
    <property type="entry name" value="BLL3361 PROTEIN"/>
    <property type="match status" value="1"/>
</dbReference>
<reference evidence="2" key="1">
    <citation type="journal article" date="2014" name="Front. Microbiol.">
        <title>High frequency of phylogenetically diverse reductive dehalogenase-homologous genes in deep subseafloor sedimentary metagenomes.</title>
        <authorList>
            <person name="Kawai M."/>
            <person name="Futagami T."/>
            <person name="Toyoda A."/>
            <person name="Takaki Y."/>
            <person name="Nishi S."/>
            <person name="Hori S."/>
            <person name="Arai W."/>
            <person name="Tsubouchi T."/>
            <person name="Morono Y."/>
            <person name="Uchiyama I."/>
            <person name="Ito T."/>
            <person name="Fujiyama A."/>
            <person name="Inagaki F."/>
            <person name="Takami H."/>
        </authorList>
    </citation>
    <scope>NUCLEOTIDE SEQUENCE</scope>
    <source>
        <strain evidence="2">Expedition CK06-06</strain>
    </source>
</reference>
<sequence length="224" mass="25292">MRRADKIIANSKWTLEATVPKDYPRERTEVIFNGVSTKKFKKIKTDLKDEFGCEFLSTTVCRLIPQKGVEYLIKAVKEIKRDFKAVVIGRGPELGRLKALANKSGVGERVIFLSQPIPLRKLIEYYSASDFFILPSLWEPFGIVLLEAMACENPIISTKVGGIPEVVSDCGLLVEPRSPEHIAEAANKLIDDEKLRKKLSRKARERSEKVFDFDVLTISRLGNP</sequence>
<dbReference type="Gene3D" id="3.40.50.2000">
    <property type="entry name" value="Glycogen Phosphorylase B"/>
    <property type="match status" value="2"/>
</dbReference>
<dbReference type="EMBL" id="BARV01000714">
    <property type="protein sequence ID" value="GAI01547.1"/>
    <property type="molecule type" value="Genomic_DNA"/>
</dbReference>